<dbReference type="GO" id="GO:0008033">
    <property type="term" value="P:tRNA processing"/>
    <property type="evidence" value="ECO:0007669"/>
    <property type="project" value="UniProtKB-KW"/>
</dbReference>
<evidence type="ECO:0000259" key="9">
    <source>
        <dbReference type="SMART" id="SM00977"/>
    </source>
</evidence>
<reference evidence="10 11" key="1">
    <citation type="journal article" date="2016" name="Nat. Commun.">
        <title>Thousands of microbial genomes shed light on interconnected biogeochemical processes in an aquifer system.</title>
        <authorList>
            <person name="Anantharaman K."/>
            <person name="Brown C.T."/>
            <person name="Hug L.A."/>
            <person name="Sharon I."/>
            <person name="Castelle C.J."/>
            <person name="Probst A.J."/>
            <person name="Thomas B.C."/>
            <person name="Singh A."/>
            <person name="Wilkins M.J."/>
            <person name="Karaoz U."/>
            <person name="Brodie E.L."/>
            <person name="Williams K.H."/>
            <person name="Hubbard S.S."/>
            <person name="Banfield J.F."/>
        </authorList>
    </citation>
    <scope>NUCLEOTIDE SEQUENCE [LARGE SCALE GENOMIC DNA]</scope>
</reference>
<dbReference type="SUPFAM" id="SSF56037">
    <property type="entry name" value="PheT/TilS domain"/>
    <property type="match status" value="1"/>
</dbReference>
<dbReference type="Proteomes" id="UP000178435">
    <property type="component" value="Unassembled WGS sequence"/>
</dbReference>
<evidence type="ECO:0000256" key="5">
    <source>
        <dbReference type="ARBA" id="ARBA00022694"/>
    </source>
</evidence>
<sequence length="366" mass="41470">LKEKNNASKIAIGHTLDDRAETVLINLIKGSGGSGIGGMDFYNRQKGIIRPLMTTTRSEIERYLKEKKVKFISDSSNYKKIYLRNKIRLELIPLLEKSFNPGIKRRLADTAQILSMEDDYLDEQAEKFLKSALSKVYGFSSQEGGSEASPDKGEGGKIVLNIDSIKSFPVAITYRIIRKALWRLKSDIKSLSFSHVDKVFLLITESKTGSSLNLPGKIKVQKAYNELVFSKSDKKRNLPEKTVKLIVPGETKLPFFKKSLNSVILPRNSIKFIVNDKNIGMFDFQKIETPIIVRTRRNGDRFTPLGMKGSKKLKDFFIDRKISRDMREEIPLLLSSGEIMWVVGERGSDKFKITRSTKEVLLVGLV</sequence>
<dbReference type="GO" id="GO:0005524">
    <property type="term" value="F:ATP binding"/>
    <property type="evidence" value="ECO:0007669"/>
    <property type="project" value="UniProtKB-KW"/>
</dbReference>
<dbReference type="Gene3D" id="3.40.50.620">
    <property type="entry name" value="HUPs"/>
    <property type="match status" value="1"/>
</dbReference>
<evidence type="ECO:0000256" key="3">
    <source>
        <dbReference type="ARBA" id="ARBA00022490"/>
    </source>
</evidence>
<comment type="caution">
    <text evidence="10">The sequence shown here is derived from an EMBL/GenBank/DDBJ whole genome shotgun (WGS) entry which is preliminary data.</text>
</comment>
<dbReference type="PANTHER" id="PTHR43033:SF1">
    <property type="entry name" value="TRNA(ILE)-LYSIDINE SYNTHASE-RELATED"/>
    <property type="match status" value="1"/>
</dbReference>
<dbReference type="InterPro" id="IPR020825">
    <property type="entry name" value="Phe-tRNA_synthase-like_B3/B4"/>
</dbReference>
<dbReference type="Pfam" id="PF11734">
    <property type="entry name" value="TilS_C"/>
    <property type="match status" value="1"/>
</dbReference>
<gene>
    <name evidence="10" type="ORF">A2149_07235</name>
</gene>
<evidence type="ECO:0000256" key="6">
    <source>
        <dbReference type="ARBA" id="ARBA00022741"/>
    </source>
</evidence>
<name>A0A1F7RW35_9BACT</name>
<organism evidence="10 11">
    <name type="scientific">Candidatus Schekmanbacteria bacterium RBG_16_38_11</name>
    <dbReference type="NCBI Taxonomy" id="1817880"/>
    <lineage>
        <taxon>Bacteria</taxon>
        <taxon>Candidatus Schekmaniibacteriota</taxon>
    </lineage>
</organism>
<dbReference type="AlphaFoldDB" id="A0A1F7RW35"/>
<dbReference type="SUPFAM" id="SSF82829">
    <property type="entry name" value="MesJ substrate recognition domain-like"/>
    <property type="match status" value="1"/>
</dbReference>
<dbReference type="GO" id="GO:0032267">
    <property type="term" value="F:tRNA(Ile)-lysidine synthase activity"/>
    <property type="evidence" value="ECO:0007669"/>
    <property type="project" value="UniProtKB-EC"/>
</dbReference>
<comment type="catalytic activity">
    <reaction evidence="8">
        <text>cytidine(34) in tRNA(Ile2) + L-lysine + ATP = lysidine(34) in tRNA(Ile2) + AMP + diphosphate + H(+)</text>
        <dbReference type="Rhea" id="RHEA:43744"/>
        <dbReference type="Rhea" id="RHEA-COMP:10625"/>
        <dbReference type="Rhea" id="RHEA-COMP:10670"/>
        <dbReference type="ChEBI" id="CHEBI:15378"/>
        <dbReference type="ChEBI" id="CHEBI:30616"/>
        <dbReference type="ChEBI" id="CHEBI:32551"/>
        <dbReference type="ChEBI" id="CHEBI:33019"/>
        <dbReference type="ChEBI" id="CHEBI:82748"/>
        <dbReference type="ChEBI" id="CHEBI:83665"/>
        <dbReference type="ChEBI" id="CHEBI:456215"/>
        <dbReference type="EC" id="6.3.4.19"/>
    </reaction>
</comment>
<keyword evidence="6" id="KW-0547">Nucleotide-binding</keyword>
<evidence type="ECO:0000313" key="10">
    <source>
        <dbReference type="EMBL" id="OGL45620.1"/>
    </source>
</evidence>
<keyword evidence="3" id="KW-0963">Cytoplasm</keyword>
<dbReference type="InterPro" id="IPR011063">
    <property type="entry name" value="TilS/TtcA_N"/>
</dbReference>
<dbReference type="SMART" id="SM00977">
    <property type="entry name" value="TilS_C"/>
    <property type="match status" value="1"/>
</dbReference>
<keyword evidence="4" id="KW-0436">Ligase</keyword>
<dbReference type="InterPro" id="IPR014729">
    <property type="entry name" value="Rossmann-like_a/b/a_fold"/>
</dbReference>
<evidence type="ECO:0000256" key="1">
    <source>
        <dbReference type="ARBA" id="ARBA00004496"/>
    </source>
</evidence>
<dbReference type="Gene3D" id="3.50.40.10">
    <property type="entry name" value="Phenylalanyl-trna Synthetase, Chain B, domain 3"/>
    <property type="match status" value="1"/>
</dbReference>
<dbReference type="EMBL" id="MGDF01000085">
    <property type="protein sequence ID" value="OGL45620.1"/>
    <property type="molecule type" value="Genomic_DNA"/>
</dbReference>
<dbReference type="InterPro" id="IPR012094">
    <property type="entry name" value="tRNA_Ile_lys_synt"/>
</dbReference>
<dbReference type="EC" id="6.3.4.19" evidence="2"/>
<dbReference type="InterPro" id="IPR012796">
    <property type="entry name" value="Lysidine-tRNA-synth_C"/>
</dbReference>
<dbReference type="SUPFAM" id="SSF52402">
    <property type="entry name" value="Adenine nucleotide alpha hydrolases-like"/>
    <property type="match status" value="1"/>
</dbReference>
<keyword evidence="5" id="KW-0819">tRNA processing</keyword>
<evidence type="ECO:0000256" key="8">
    <source>
        <dbReference type="ARBA" id="ARBA00048539"/>
    </source>
</evidence>
<accession>A0A1F7RW35</accession>
<dbReference type="NCBIfam" id="TIGR02433">
    <property type="entry name" value="lysidine_TilS_C"/>
    <property type="match status" value="1"/>
</dbReference>
<protein>
    <recommendedName>
        <fullName evidence="2">tRNA(Ile)-lysidine synthetase</fullName>
        <ecNumber evidence="2">6.3.4.19</ecNumber>
    </recommendedName>
</protein>
<keyword evidence="7" id="KW-0067">ATP-binding</keyword>
<evidence type="ECO:0000256" key="4">
    <source>
        <dbReference type="ARBA" id="ARBA00022598"/>
    </source>
</evidence>
<evidence type="ECO:0000313" key="11">
    <source>
        <dbReference type="Proteomes" id="UP000178435"/>
    </source>
</evidence>
<dbReference type="Gene3D" id="3.30.465.60">
    <property type="match status" value="1"/>
</dbReference>
<evidence type="ECO:0000256" key="2">
    <source>
        <dbReference type="ARBA" id="ARBA00013267"/>
    </source>
</evidence>
<dbReference type="PANTHER" id="PTHR43033">
    <property type="entry name" value="TRNA(ILE)-LYSIDINE SYNTHASE-RELATED"/>
    <property type="match status" value="1"/>
</dbReference>
<proteinExistence type="predicted"/>
<comment type="subcellular location">
    <subcellularLocation>
        <location evidence="1">Cytoplasm</location>
    </subcellularLocation>
</comment>
<dbReference type="InterPro" id="IPR012795">
    <property type="entry name" value="tRNA_Ile_lys_synt_N"/>
</dbReference>
<feature type="domain" description="Lysidine-tRNA(Ile) synthetase C-terminal" evidence="9">
    <location>
        <begin position="291"/>
        <end position="363"/>
    </location>
</feature>
<evidence type="ECO:0000256" key="7">
    <source>
        <dbReference type="ARBA" id="ARBA00022840"/>
    </source>
</evidence>
<dbReference type="Pfam" id="PF01171">
    <property type="entry name" value="ATP_bind_3"/>
    <property type="match status" value="1"/>
</dbReference>
<dbReference type="GO" id="GO:0005737">
    <property type="term" value="C:cytoplasm"/>
    <property type="evidence" value="ECO:0007669"/>
    <property type="project" value="UniProtKB-SubCell"/>
</dbReference>
<dbReference type="CDD" id="cd01992">
    <property type="entry name" value="TilS_N"/>
    <property type="match status" value="1"/>
</dbReference>
<feature type="non-terminal residue" evidence="10">
    <location>
        <position position="1"/>
    </location>
</feature>